<evidence type="ECO:0000313" key="3">
    <source>
        <dbReference type="Proteomes" id="UP000092746"/>
    </source>
</evidence>
<organism evidence="2 4">
    <name type="scientific">Aggregatibacter aphrophilus</name>
    <name type="common">Haemophilus aphrophilus</name>
    <dbReference type="NCBI Taxonomy" id="732"/>
    <lineage>
        <taxon>Bacteria</taxon>
        <taxon>Pseudomonadati</taxon>
        <taxon>Pseudomonadota</taxon>
        <taxon>Gammaproteobacteria</taxon>
        <taxon>Pasteurellales</taxon>
        <taxon>Pasteurellaceae</taxon>
        <taxon>Aggregatibacter</taxon>
    </lineage>
</organism>
<reference evidence="2 4" key="2">
    <citation type="submission" date="2018-06" db="EMBL/GenBank/DDBJ databases">
        <authorList>
            <consortium name="Pathogen Informatics"/>
            <person name="Doyle S."/>
        </authorList>
    </citation>
    <scope>NUCLEOTIDE SEQUENCE [LARGE SCALE GENOMIC DNA]</scope>
    <source>
        <strain evidence="2 4">NCTC5908</strain>
    </source>
</reference>
<dbReference type="InterPro" id="IPR010352">
    <property type="entry name" value="DUF945"/>
</dbReference>
<dbReference type="EMBL" id="MAQE01000012">
    <property type="protein sequence ID" value="OBY52724.1"/>
    <property type="molecule type" value="Genomic_DNA"/>
</dbReference>
<dbReference type="Pfam" id="PF06097">
    <property type="entry name" value="DUF945"/>
    <property type="match status" value="1"/>
</dbReference>
<reference evidence="1 3" key="1">
    <citation type="submission" date="2016-06" db="EMBL/GenBank/DDBJ databases">
        <title>Simultaneous identification of Haemophilus influenzae and Haemophilus haemolyticus using TaqMan real-time PCR.</title>
        <authorList>
            <person name="Price E.P."/>
            <person name="Sarovich D.S."/>
            <person name="Harris T."/>
            <person name="Spargo J.C."/>
            <person name="Nosworthy E."/>
            <person name="Beissbarth J."/>
            <person name="Smith-Vaughan H."/>
        </authorList>
    </citation>
    <scope>NUCLEOTIDE SEQUENCE [LARGE SCALE GENOMIC DNA]</scope>
    <source>
        <strain evidence="1 3">ATCC 7901</strain>
    </source>
</reference>
<accession>A0A336N309</accession>
<dbReference type="AlphaFoldDB" id="A0A336N309"/>
<dbReference type="EMBL" id="UFSP01000001">
    <property type="protein sequence ID" value="SSY92836.1"/>
    <property type="molecule type" value="Genomic_DNA"/>
</dbReference>
<gene>
    <name evidence="2" type="primary">ydgA_2</name>
    <name evidence="1" type="ORF">BBB52_05145</name>
    <name evidence="2" type="ORF">NCTC5908_00105</name>
</gene>
<evidence type="ECO:0000313" key="1">
    <source>
        <dbReference type="EMBL" id="OBY52724.1"/>
    </source>
</evidence>
<dbReference type="GeneID" id="49636231"/>
<evidence type="ECO:0000313" key="2">
    <source>
        <dbReference type="EMBL" id="SSY92836.1"/>
    </source>
</evidence>
<evidence type="ECO:0000313" key="4">
    <source>
        <dbReference type="Proteomes" id="UP000253728"/>
    </source>
</evidence>
<proteinExistence type="predicted"/>
<dbReference type="Proteomes" id="UP000253728">
    <property type="component" value="Unassembled WGS sequence"/>
</dbReference>
<sequence>MKKSAVALGIIAVLGGAWAGVTWYSGKTAEQQFHAKINQINEKLDRFFSTPNVKSTGTVKIDNAKFQRGFFSSNISYELVFSSNESDNINTVPFNGKLYHGPLPINQLSQFNFTPVMFSTETEVTKTEQNKEWFGKNGKSPLYSNFSMSYNKQVSGNLNSEVNTHIDGGDIDWKFTANYDIDENGFGKVDIFSPYAKLVFPKVEQTIQNEKKNDLQNGIFEFTDSQTSLNWDRASAELDKIIVGNYSTKLANMRFSAKDNDKDILLEMKDIQSDINGKIKDNFVDYDFTYKLGGIRFVSDSQENFSINDSIFNIQFNHLAAKPLNIILTEAAKVAESDKKQDTPSEEVFQAFIELSQKQPQVKIAPFKLSNKGGKLSADLDIEFAPGDLQAKIQSNKVLEMFKQFALNINLDNPAILDFITQAKRLDTNVTMQETPEKEAEKTLREFLSLAESTPLFVVDDKSIKLNAKLENNKINLNGNMLSWEEFVMMVAMVPNSIPDETLEESETPEMPETK</sequence>
<dbReference type="Proteomes" id="UP000092746">
    <property type="component" value="Unassembled WGS sequence"/>
</dbReference>
<dbReference type="STRING" id="732.ADJ80_09350"/>
<protein>
    <submittedName>
        <fullName evidence="2">Bacterial protein of uncharacterized function (DUF945)</fullName>
    </submittedName>
    <submittedName>
        <fullName evidence="1">Gamma-glutamyl phosphate reductase</fullName>
    </submittedName>
</protein>
<name>A0A336N309_AGGAP</name>
<dbReference type="RefSeq" id="WP_050332822.1">
    <property type="nucleotide sequence ID" value="NZ_CAUUMV010000002.1"/>
</dbReference>